<accession>A0ABP3DJM6</accession>
<keyword evidence="7" id="KW-1185">Reference proteome</keyword>
<reference evidence="7" key="1">
    <citation type="journal article" date="2019" name="Int. J. Syst. Evol. Microbiol.">
        <title>The Global Catalogue of Microorganisms (GCM) 10K type strain sequencing project: providing services to taxonomists for standard genome sequencing and annotation.</title>
        <authorList>
            <consortium name="The Broad Institute Genomics Platform"/>
            <consortium name="The Broad Institute Genome Sequencing Center for Infectious Disease"/>
            <person name="Wu L."/>
            <person name="Ma J."/>
        </authorList>
    </citation>
    <scope>NUCLEOTIDE SEQUENCE [LARGE SCALE GENOMIC DNA]</scope>
    <source>
        <strain evidence="7">JCM 16240</strain>
    </source>
</reference>
<gene>
    <name evidence="6" type="ORF">GCM10009125_21420</name>
</gene>
<dbReference type="Gene3D" id="1.10.1240.20">
    <property type="entry name" value="Lytic transglycosylase, superhelical linker domain"/>
    <property type="match status" value="1"/>
</dbReference>
<evidence type="ECO:0000313" key="7">
    <source>
        <dbReference type="Proteomes" id="UP001501176"/>
    </source>
</evidence>
<evidence type="ECO:0000256" key="1">
    <source>
        <dbReference type="ARBA" id="ARBA00007734"/>
    </source>
</evidence>
<dbReference type="InterPro" id="IPR008939">
    <property type="entry name" value="Lytic_TGlycosylase_superhlx_U"/>
</dbReference>
<sequence length="712" mass="78097">MGRSFIGYPGFAGDAGPASSRPRLGALAWGLAALLGLAGCAGAQAPTAAEQQAGEAPSVALAAPETAAPAAPAAPTAPTPETPAPVVVPPAARQAVLDAYEAVQKRRWADVDRLAPQAAADPVLGLYPRYWALLNRLQDRARPVPDTEVRQFLADAAGTYLDERIRAEWILASTRAGDYAQALRVPAVDDPSASVRCALLLARHQSGKRARSSEVLDAFRPTADCWDMLDQVASDHVLSRKELNGLLRDILETGKQNHADRMAGVVFDDAAMVQYAALMKNPRKWLESRGQPRAAVDFELAAIALSRLARSDDRPEAARYIQEHWAGWMPKADLQWVWGQFGLVAALNVDPEAARWYRQSGFVPMTDYNHAWEVRAELRAAPIDWNRVATAIRKMTARQADEPVWRYWYGRALAAQGNAEAARQYYESIASEQGFYGLLATEELGRAPSLPPQPGPLDPGWIAQARANPGLRRAVALFELGWRKEAVPEWNFALRGMNDAQLRGAAEFAREQHIYDRVVNTSLLTRSVADFSQRFIAPFEGQVAAKARQIDLDPAWVYGLIRQESRFITDARSHVGASGLMQLMPATARHVARKIGLKDFKLSQVNDFDTNTILGTNYLNMVLQDLNGSELLATAGYNAGPGRPKRWRSQLLTPVEGAIFAETIPFTETRLYVKNVLSNAVYYSMLFSGRPDSLKARLGTVNPMSGTRTALP</sequence>
<dbReference type="RefSeq" id="WP_343821332.1">
    <property type="nucleotide sequence ID" value="NZ_BAAAFN010000015.1"/>
</dbReference>
<dbReference type="Gene3D" id="1.25.20.10">
    <property type="entry name" value="Bacterial muramidases"/>
    <property type="match status" value="1"/>
</dbReference>
<evidence type="ECO:0000259" key="4">
    <source>
        <dbReference type="Pfam" id="PF01464"/>
    </source>
</evidence>
<dbReference type="SUPFAM" id="SSF48435">
    <property type="entry name" value="Bacterial muramidases"/>
    <property type="match status" value="1"/>
</dbReference>
<dbReference type="Pfam" id="PF01464">
    <property type="entry name" value="SLT"/>
    <property type="match status" value="1"/>
</dbReference>
<dbReference type="Pfam" id="PF14718">
    <property type="entry name" value="SLT_L"/>
    <property type="match status" value="1"/>
</dbReference>
<name>A0ABP3DJM6_9BURK</name>
<feature type="domain" description="Lytic transglycosylase superhelical linker" evidence="5">
    <location>
        <begin position="466"/>
        <end position="522"/>
    </location>
</feature>
<proteinExistence type="inferred from homology"/>
<dbReference type="InterPro" id="IPR012289">
    <property type="entry name" value="Lytic_TGlycosylase_superhlx_L"/>
</dbReference>
<dbReference type="InterPro" id="IPR008258">
    <property type="entry name" value="Transglycosylase_SLT_dom_1"/>
</dbReference>
<feature type="region of interest" description="Disordered" evidence="3">
    <location>
        <begin position="49"/>
        <end position="83"/>
    </location>
</feature>
<evidence type="ECO:0000259" key="5">
    <source>
        <dbReference type="Pfam" id="PF14718"/>
    </source>
</evidence>
<dbReference type="Gene3D" id="1.10.530.10">
    <property type="match status" value="1"/>
</dbReference>
<dbReference type="InterPro" id="IPR023346">
    <property type="entry name" value="Lysozyme-like_dom_sf"/>
</dbReference>
<feature type="compositionally biased region" description="Low complexity" evidence="3">
    <location>
        <begin position="49"/>
        <end position="74"/>
    </location>
</feature>
<keyword evidence="2" id="KW-0732">Signal</keyword>
<organism evidence="6 7">
    <name type="scientific">Castellaniella daejeonensis</name>
    <dbReference type="NCBI Taxonomy" id="659013"/>
    <lineage>
        <taxon>Bacteria</taxon>
        <taxon>Pseudomonadati</taxon>
        <taxon>Pseudomonadota</taxon>
        <taxon>Betaproteobacteria</taxon>
        <taxon>Burkholderiales</taxon>
        <taxon>Alcaligenaceae</taxon>
        <taxon>Castellaniella</taxon>
    </lineage>
</organism>
<evidence type="ECO:0000256" key="2">
    <source>
        <dbReference type="ARBA" id="ARBA00022729"/>
    </source>
</evidence>
<dbReference type="InterPro" id="IPR037061">
    <property type="entry name" value="Lytic_TGlycoase_superhlx_L_sf"/>
</dbReference>
<dbReference type="CDD" id="cd13401">
    <property type="entry name" value="Slt70-like"/>
    <property type="match status" value="1"/>
</dbReference>
<feature type="domain" description="Transglycosylase SLT" evidence="4">
    <location>
        <begin position="545"/>
        <end position="650"/>
    </location>
</feature>
<evidence type="ECO:0000256" key="3">
    <source>
        <dbReference type="SAM" id="MobiDB-lite"/>
    </source>
</evidence>
<dbReference type="PANTHER" id="PTHR37423:SF5">
    <property type="entry name" value="SOLUBLE LYTIC MUREIN TRANSGLYCOSYLASE"/>
    <property type="match status" value="1"/>
</dbReference>
<dbReference type="PANTHER" id="PTHR37423">
    <property type="entry name" value="SOLUBLE LYTIC MUREIN TRANSGLYCOSYLASE-RELATED"/>
    <property type="match status" value="1"/>
</dbReference>
<protein>
    <submittedName>
        <fullName evidence="6">Lytic transglycosylase domain-containing protein</fullName>
    </submittedName>
</protein>
<comment type="similarity">
    <text evidence="1">Belongs to the transglycosylase Slt family.</text>
</comment>
<dbReference type="Proteomes" id="UP001501176">
    <property type="component" value="Unassembled WGS sequence"/>
</dbReference>
<evidence type="ECO:0000313" key="6">
    <source>
        <dbReference type="EMBL" id="GAA0232149.1"/>
    </source>
</evidence>
<dbReference type="SUPFAM" id="SSF53955">
    <property type="entry name" value="Lysozyme-like"/>
    <property type="match status" value="1"/>
</dbReference>
<dbReference type="EMBL" id="BAAAFN010000015">
    <property type="protein sequence ID" value="GAA0232149.1"/>
    <property type="molecule type" value="Genomic_DNA"/>
</dbReference>
<comment type="caution">
    <text evidence="6">The sequence shown here is derived from an EMBL/GenBank/DDBJ whole genome shotgun (WGS) entry which is preliminary data.</text>
</comment>